<name>A0ABR7MVX6_9FIRM</name>
<evidence type="ECO:0000313" key="6">
    <source>
        <dbReference type="Proteomes" id="UP000637513"/>
    </source>
</evidence>
<dbReference type="Pfam" id="PF02311">
    <property type="entry name" value="AraC_binding"/>
    <property type="match status" value="1"/>
</dbReference>
<feature type="domain" description="HTH araC/xylS-type" evidence="4">
    <location>
        <begin position="185"/>
        <end position="283"/>
    </location>
</feature>
<dbReference type="CDD" id="cd02208">
    <property type="entry name" value="cupin_RmlC-like"/>
    <property type="match status" value="1"/>
</dbReference>
<dbReference type="InterPro" id="IPR009057">
    <property type="entry name" value="Homeodomain-like_sf"/>
</dbReference>
<gene>
    <name evidence="5" type="ORF">H8700_06780</name>
</gene>
<dbReference type="InterPro" id="IPR018060">
    <property type="entry name" value="HTH_AraC"/>
</dbReference>
<keyword evidence="2" id="KW-0238">DNA-binding</keyword>
<dbReference type="SUPFAM" id="SSF46689">
    <property type="entry name" value="Homeodomain-like"/>
    <property type="match status" value="2"/>
</dbReference>
<dbReference type="RefSeq" id="WP_022140750.1">
    <property type="nucleotide sequence ID" value="NZ_JACRSW010000027.1"/>
</dbReference>
<dbReference type="Pfam" id="PF12833">
    <property type="entry name" value="HTH_18"/>
    <property type="match status" value="1"/>
</dbReference>
<reference evidence="5 6" key="1">
    <citation type="submission" date="2020-08" db="EMBL/GenBank/DDBJ databases">
        <title>Genome public.</title>
        <authorList>
            <person name="Liu C."/>
            <person name="Sun Q."/>
        </authorList>
    </citation>
    <scope>NUCLEOTIDE SEQUENCE [LARGE SCALE GENOMIC DNA]</scope>
    <source>
        <strain evidence="5 6">BX3</strain>
    </source>
</reference>
<keyword evidence="1" id="KW-0805">Transcription regulation</keyword>
<comment type="caution">
    <text evidence="5">The sequence shown here is derived from an EMBL/GenBank/DDBJ whole genome shotgun (WGS) entry which is preliminary data.</text>
</comment>
<evidence type="ECO:0000256" key="3">
    <source>
        <dbReference type="ARBA" id="ARBA00023163"/>
    </source>
</evidence>
<dbReference type="InterPro" id="IPR014710">
    <property type="entry name" value="RmlC-like_jellyroll"/>
</dbReference>
<sequence>METTTRNEKTRHEMVISNPDVDVRFYLSKDEGSYVTPHWHDSLELVYVIKGCVTLNLPHGISQTAHSNEFFLANPREIHSVLSEKNEALVLQIPQKFYEKFLSPQSLYHFAVNMHPENTIEQTKLEKIKKTFLDLFITYDIRPEGYQLRFYSLLYDLLFTLVHSYSQKIQPSEYTHQTKMFHRMKDIMDYIDKNHRNAISTSTIANHFSYHPDYLARFFKKYMNCTITDYIYAIRIHYVEQDLIQTQLPIAQIFEVHGCSNHHLAMKYFKQQWGCTPSQYRKNIR</sequence>
<dbReference type="PROSITE" id="PS01124">
    <property type="entry name" value="HTH_ARAC_FAMILY_2"/>
    <property type="match status" value="1"/>
</dbReference>
<keyword evidence="6" id="KW-1185">Reference proteome</keyword>
<protein>
    <submittedName>
        <fullName evidence="5">Helix-turn-helix domain-containing protein</fullName>
    </submittedName>
</protein>
<dbReference type="Gene3D" id="1.10.10.60">
    <property type="entry name" value="Homeodomain-like"/>
    <property type="match status" value="2"/>
</dbReference>
<organism evidence="5 6">
    <name type="scientific">Jutongia hominis</name>
    <dbReference type="NCBI Taxonomy" id="2763664"/>
    <lineage>
        <taxon>Bacteria</taxon>
        <taxon>Bacillati</taxon>
        <taxon>Bacillota</taxon>
        <taxon>Clostridia</taxon>
        <taxon>Lachnospirales</taxon>
        <taxon>Lachnospiraceae</taxon>
        <taxon>Jutongia</taxon>
    </lineage>
</organism>
<dbReference type="Gene3D" id="2.60.120.10">
    <property type="entry name" value="Jelly Rolls"/>
    <property type="match status" value="1"/>
</dbReference>
<dbReference type="Proteomes" id="UP000637513">
    <property type="component" value="Unassembled WGS sequence"/>
</dbReference>
<evidence type="ECO:0000256" key="2">
    <source>
        <dbReference type="ARBA" id="ARBA00023125"/>
    </source>
</evidence>
<dbReference type="SUPFAM" id="SSF51215">
    <property type="entry name" value="Regulatory protein AraC"/>
    <property type="match status" value="1"/>
</dbReference>
<dbReference type="PANTHER" id="PTHR43280:SF2">
    <property type="entry name" value="HTH-TYPE TRANSCRIPTIONAL REGULATOR EXSA"/>
    <property type="match status" value="1"/>
</dbReference>
<evidence type="ECO:0000259" key="4">
    <source>
        <dbReference type="PROSITE" id="PS01124"/>
    </source>
</evidence>
<dbReference type="PANTHER" id="PTHR43280">
    <property type="entry name" value="ARAC-FAMILY TRANSCRIPTIONAL REGULATOR"/>
    <property type="match status" value="1"/>
</dbReference>
<dbReference type="SMART" id="SM00342">
    <property type="entry name" value="HTH_ARAC"/>
    <property type="match status" value="1"/>
</dbReference>
<evidence type="ECO:0000313" key="5">
    <source>
        <dbReference type="EMBL" id="MBC8557407.1"/>
    </source>
</evidence>
<dbReference type="InterPro" id="IPR003313">
    <property type="entry name" value="AraC-bd"/>
</dbReference>
<dbReference type="InterPro" id="IPR037923">
    <property type="entry name" value="HTH-like"/>
</dbReference>
<evidence type="ECO:0000256" key="1">
    <source>
        <dbReference type="ARBA" id="ARBA00023015"/>
    </source>
</evidence>
<accession>A0ABR7MVX6</accession>
<keyword evidence="3" id="KW-0804">Transcription</keyword>
<dbReference type="EMBL" id="JACRSW010000027">
    <property type="protein sequence ID" value="MBC8557407.1"/>
    <property type="molecule type" value="Genomic_DNA"/>
</dbReference>
<proteinExistence type="predicted"/>